<proteinExistence type="predicted"/>
<feature type="compositionally biased region" description="Low complexity" evidence="1">
    <location>
        <begin position="120"/>
        <end position="138"/>
    </location>
</feature>
<dbReference type="GeneID" id="54293192"/>
<dbReference type="AlphaFoldDB" id="A0A6A6BLY8"/>
<name>A0A6A6BLY8_9PEZI</name>
<keyword evidence="3" id="KW-1185">Reference proteome</keyword>
<sequence length="213" mass="23649">MYCSSRHSVKVANKLKPAKAAEHSTLFFQYSHRLPQVSVSPTNDKSKRKHNPNKVKKEMAMDRQYGGQRGRMQKTGKSKDEKNKSNKKKILNKKRIIPRIKKNPHGAEAKTTHTRVKNRSPQQPNQSQAPQSNQTSSTHPRLPATFSLPVLHPTHLPTHAHPPPLPTRPDPTRRTLHPAPPCPVLNLPGASPPPPPPRASATKTAGTAETKKP</sequence>
<feature type="compositionally biased region" description="Low complexity" evidence="1">
    <location>
        <begin position="148"/>
        <end position="159"/>
    </location>
</feature>
<organism evidence="2 3">
    <name type="scientific">Aplosporella prunicola CBS 121167</name>
    <dbReference type="NCBI Taxonomy" id="1176127"/>
    <lineage>
        <taxon>Eukaryota</taxon>
        <taxon>Fungi</taxon>
        <taxon>Dikarya</taxon>
        <taxon>Ascomycota</taxon>
        <taxon>Pezizomycotina</taxon>
        <taxon>Dothideomycetes</taxon>
        <taxon>Dothideomycetes incertae sedis</taxon>
        <taxon>Botryosphaeriales</taxon>
        <taxon>Aplosporellaceae</taxon>
        <taxon>Aplosporella</taxon>
    </lineage>
</organism>
<dbReference type="Proteomes" id="UP000799438">
    <property type="component" value="Unassembled WGS sequence"/>
</dbReference>
<accession>A0A6A6BLY8</accession>
<evidence type="ECO:0000313" key="2">
    <source>
        <dbReference type="EMBL" id="KAF2143857.1"/>
    </source>
</evidence>
<dbReference type="EMBL" id="ML995481">
    <property type="protein sequence ID" value="KAF2143857.1"/>
    <property type="molecule type" value="Genomic_DNA"/>
</dbReference>
<feature type="region of interest" description="Disordered" evidence="1">
    <location>
        <begin position="37"/>
        <end position="213"/>
    </location>
</feature>
<gene>
    <name evidence="2" type="ORF">K452DRAFT_163406</name>
</gene>
<reference evidence="2" key="1">
    <citation type="journal article" date="2020" name="Stud. Mycol.">
        <title>101 Dothideomycetes genomes: a test case for predicting lifestyles and emergence of pathogens.</title>
        <authorList>
            <person name="Haridas S."/>
            <person name="Albert R."/>
            <person name="Binder M."/>
            <person name="Bloem J."/>
            <person name="Labutti K."/>
            <person name="Salamov A."/>
            <person name="Andreopoulos B."/>
            <person name="Baker S."/>
            <person name="Barry K."/>
            <person name="Bills G."/>
            <person name="Bluhm B."/>
            <person name="Cannon C."/>
            <person name="Castanera R."/>
            <person name="Culley D."/>
            <person name="Daum C."/>
            <person name="Ezra D."/>
            <person name="Gonzalez J."/>
            <person name="Henrissat B."/>
            <person name="Kuo A."/>
            <person name="Liang C."/>
            <person name="Lipzen A."/>
            <person name="Lutzoni F."/>
            <person name="Magnuson J."/>
            <person name="Mondo S."/>
            <person name="Nolan M."/>
            <person name="Ohm R."/>
            <person name="Pangilinan J."/>
            <person name="Park H.-J."/>
            <person name="Ramirez L."/>
            <person name="Alfaro M."/>
            <person name="Sun H."/>
            <person name="Tritt A."/>
            <person name="Yoshinaga Y."/>
            <person name="Zwiers L.-H."/>
            <person name="Turgeon B."/>
            <person name="Goodwin S."/>
            <person name="Spatafora J."/>
            <person name="Crous P."/>
            <person name="Grigoriev I."/>
        </authorList>
    </citation>
    <scope>NUCLEOTIDE SEQUENCE</scope>
    <source>
        <strain evidence="2">CBS 121167</strain>
    </source>
</reference>
<feature type="compositionally biased region" description="Pro residues" evidence="1">
    <location>
        <begin position="160"/>
        <end position="169"/>
    </location>
</feature>
<evidence type="ECO:0000256" key="1">
    <source>
        <dbReference type="SAM" id="MobiDB-lite"/>
    </source>
</evidence>
<evidence type="ECO:0000313" key="3">
    <source>
        <dbReference type="Proteomes" id="UP000799438"/>
    </source>
</evidence>
<dbReference type="RefSeq" id="XP_033399569.1">
    <property type="nucleotide sequence ID" value="XM_033535696.1"/>
</dbReference>
<protein>
    <submittedName>
        <fullName evidence="2">Uncharacterized protein</fullName>
    </submittedName>
</protein>
<feature type="compositionally biased region" description="Basic residues" evidence="1">
    <location>
        <begin position="85"/>
        <end position="104"/>
    </location>
</feature>
<feature type="compositionally biased region" description="Low complexity" evidence="1">
    <location>
        <begin position="199"/>
        <end position="213"/>
    </location>
</feature>